<proteinExistence type="predicted"/>
<dbReference type="Proteomes" id="UP001201262">
    <property type="component" value="Unassembled WGS sequence"/>
</dbReference>
<evidence type="ECO:0000259" key="3">
    <source>
        <dbReference type="Pfam" id="PF02668"/>
    </source>
</evidence>
<evidence type="ECO:0000313" key="5">
    <source>
        <dbReference type="Proteomes" id="UP001201262"/>
    </source>
</evidence>
<dbReference type="RefSeq" id="XP_046073014.1">
    <property type="nucleotide sequence ID" value="XM_046222092.1"/>
</dbReference>
<dbReference type="PANTHER" id="PTHR10696">
    <property type="entry name" value="GAMMA-BUTYROBETAINE HYDROXYLASE-RELATED"/>
    <property type="match status" value="1"/>
</dbReference>
<dbReference type="EMBL" id="JAJTJA010000005">
    <property type="protein sequence ID" value="KAH8698550.1"/>
    <property type="molecule type" value="Genomic_DNA"/>
</dbReference>
<feature type="domain" description="TauD/TfdA-like" evidence="3">
    <location>
        <begin position="128"/>
        <end position="397"/>
    </location>
</feature>
<dbReference type="GeneID" id="70252379"/>
<dbReference type="InterPro" id="IPR050411">
    <property type="entry name" value="AlphaKG_dependent_hydroxylases"/>
</dbReference>
<sequence>MASAAITTSSSEPRTLYWPLGLRETLGLGDINKTLSNFPQTATHIKFHPDSADYETRRTTRICQGGLKQDVPAGWPTTVSGPLVWEGSNFHSDAEFVYHLSKSDKNEIRCALKQVKEHDLSFDNIKEDTFPLPGLRCRLEEAREKIYNGLGFIVLRGLDVDEYSSRESLIIFLGVSSYLAAHKGAQDQAGNLLRQFITFQTLKKHASLNSKITDHIVDYDRVDSDVDLPIHTDITADIVATLPLKSSKSGGEAIVASAWTVYNELATTRPDLIHVLAEPDWPFDTYGRDPEYYNRALLFYHNEQILINFSRRVLTGHPISPRTQGIPGLTEAQAEALDAVHFIAQKHKLTFSTEKGDMRFINNYAILHGREAYSDDDIRINLDKAERRSQRHLLRLWLHNEKMAWKLPPSLRLVWARTFDEKRHRTWDAAQYMSQERVSSRGRSPSPSPPPPPRPGPRSPIPYPCD</sequence>
<dbReference type="Pfam" id="PF02668">
    <property type="entry name" value="TauD"/>
    <property type="match status" value="1"/>
</dbReference>
<protein>
    <recommendedName>
        <fullName evidence="3">TauD/TfdA-like domain-containing protein</fullName>
    </recommendedName>
</protein>
<evidence type="ECO:0000256" key="1">
    <source>
        <dbReference type="ARBA" id="ARBA00023002"/>
    </source>
</evidence>
<comment type="caution">
    <text evidence="4">The sequence shown here is derived from an EMBL/GenBank/DDBJ whole genome shotgun (WGS) entry which is preliminary data.</text>
</comment>
<keyword evidence="5" id="KW-1185">Reference proteome</keyword>
<accession>A0AAD4Q1J6</accession>
<feature type="compositionally biased region" description="Pro residues" evidence="2">
    <location>
        <begin position="446"/>
        <end position="466"/>
    </location>
</feature>
<gene>
    <name evidence="4" type="ORF">BGW36DRAFT_460448</name>
</gene>
<dbReference type="SUPFAM" id="SSF51197">
    <property type="entry name" value="Clavaminate synthase-like"/>
    <property type="match status" value="1"/>
</dbReference>
<dbReference type="Gene3D" id="3.60.130.10">
    <property type="entry name" value="Clavaminate synthase-like"/>
    <property type="match status" value="1"/>
</dbReference>
<dbReference type="GO" id="GO:0016491">
    <property type="term" value="F:oxidoreductase activity"/>
    <property type="evidence" value="ECO:0007669"/>
    <property type="project" value="UniProtKB-KW"/>
</dbReference>
<dbReference type="InterPro" id="IPR042098">
    <property type="entry name" value="TauD-like_sf"/>
</dbReference>
<dbReference type="InterPro" id="IPR003819">
    <property type="entry name" value="TauD/TfdA-like"/>
</dbReference>
<organism evidence="4 5">
    <name type="scientific">Talaromyces proteolyticus</name>
    <dbReference type="NCBI Taxonomy" id="1131652"/>
    <lineage>
        <taxon>Eukaryota</taxon>
        <taxon>Fungi</taxon>
        <taxon>Dikarya</taxon>
        <taxon>Ascomycota</taxon>
        <taxon>Pezizomycotina</taxon>
        <taxon>Eurotiomycetes</taxon>
        <taxon>Eurotiomycetidae</taxon>
        <taxon>Eurotiales</taxon>
        <taxon>Trichocomaceae</taxon>
        <taxon>Talaromyces</taxon>
        <taxon>Talaromyces sect. Bacilispori</taxon>
    </lineage>
</organism>
<keyword evidence="1" id="KW-0560">Oxidoreductase</keyword>
<dbReference type="PANTHER" id="PTHR10696:SF54">
    <property type="entry name" value="FAMILY OXIDOREDUCTASE, PUTATIVE (AFU_ORTHOLOGUE AFUA_4G13850)-RELATED"/>
    <property type="match status" value="1"/>
</dbReference>
<reference evidence="4" key="1">
    <citation type="submission" date="2021-12" db="EMBL/GenBank/DDBJ databases">
        <title>Convergent genome expansion in fungi linked to evolution of root-endophyte symbiosis.</title>
        <authorList>
            <consortium name="DOE Joint Genome Institute"/>
            <person name="Ke Y.-H."/>
            <person name="Bonito G."/>
            <person name="Liao H.-L."/>
            <person name="Looney B."/>
            <person name="Rojas-Flechas A."/>
            <person name="Nash J."/>
            <person name="Hameed K."/>
            <person name="Schadt C."/>
            <person name="Martin F."/>
            <person name="Crous P.W."/>
            <person name="Miettinen O."/>
            <person name="Magnuson J.K."/>
            <person name="Labbe J."/>
            <person name="Jacobson D."/>
            <person name="Doktycz M.J."/>
            <person name="Veneault-Fourrey C."/>
            <person name="Kuo A."/>
            <person name="Mondo S."/>
            <person name="Calhoun S."/>
            <person name="Riley R."/>
            <person name="Ohm R."/>
            <person name="LaButti K."/>
            <person name="Andreopoulos B."/>
            <person name="Pangilinan J."/>
            <person name="Nolan M."/>
            <person name="Tritt A."/>
            <person name="Clum A."/>
            <person name="Lipzen A."/>
            <person name="Daum C."/>
            <person name="Barry K."/>
            <person name="Grigoriev I.V."/>
            <person name="Vilgalys R."/>
        </authorList>
    </citation>
    <scope>NUCLEOTIDE SEQUENCE</scope>
    <source>
        <strain evidence="4">PMI_201</strain>
    </source>
</reference>
<feature type="region of interest" description="Disordered" evidence="2">
    <location>
        <begin position="430"/>
        <end position="466"/>
    </location>
</feature>
<evidence type="ECO:0000256" key="2">
    <source>
        <dbReference type="SAM" id="MobiDB-lite"/>
    </source>
</evidence>
<dbReference type="AlphaFoldDB" id="A0AAD4Q1J6"/>
<name>A0AAD4Q1J6_9EURO</name>
<evidence type="ECO:0000313" key="4">
    <source>
        <dbReference type="EMBL" id="KAH8698550.1"/>
    </source>
</evidence>